<dbReference type="Pfam" id="PF04646">
    <property type="entry name" value="DUF604"/>
    <property type="match status" value="1"/>
</dbReference>
<organism evidence="1">
    <name type="scientific">Populus davidiana</name>
    <dbReference type="NCBI Taxonomy" id="266767"/>
    <lineage>
        <taxon>Eukaryota</taxon>
        <taxon>Viridiplantae</taxon>
        <taxon>Streptophyta</taxon>
        <taxon>Embryophyta</taxon>
        <taxon>Tracheophyta</taxon>
        <taxon>Spermatophyta</taxon>
        <taxon>Magnoliopsida</taxon>
        <taxon>eudicotyledons</taxon>
        <taxon>Gunneridae</taxon>
        <taxon>Pentapetalae</taxon>
        <taxon>rosids</taxon>
        <taxon>fabids</taxon>
        <taxon>Malpighiales</taxon>
        <taxon>Salicaceae</taxon>
        <taxon>Saliceae</taxon>
        <taxon>Populus</taxon>
    </lineage>
</organism>
<name>A0A6M2EG77_9ROSI</name>
<proteinExistence type="predicted"/>
<reference evidence="1" key="1">
    <citation type="submission" date="2020-03" db="EMBL/GenBank/DDBJ databases">
        <authorList>
            <person name="Zhang R."/>
        </authorList>
    </citation>
    <scope>NUCLEOTIDE SEQUENCE</scope>
</reference>
<accession>A0A6M2EG77</accession>
<sequence length="136" mass="15824">MVFEGNEFLPDLLTPQRTFMPWRRGGNAEFNRFMFNIREYPKDPCRRPLVFFMESVTSGKNGIWSNYIRHDVADCNRGYAMKNLELVRVLSQKLEPDIEQMKAPRRQCCDLSPLFNGSMVVSIRKCGADELIAMHS</sequence>
<evidence type="ECO:0000313" key="1">
    <source>
        <dbReference type="EMBL" id="NUU84313.1"/>
    </source>
</evidence>
<dbReference type="AlphaFoldDB" id="A0A6M2EG77"/>
<dbReference type="InterPro" id="IPR006740">
    <property type="entry name" value="DUF604"/>
</dbReference>
<dbReference type="EMBL" id="GILB01003980">
    <property type="protein sequence ID" value="NUU84313.1"/>
    <property type="molecule type" value="Transcribed_RNA"/>
</dbReference>
<protein>
    <submittedName>
        <fullName evidence="1">Uncharacterized protein</fullName>
    </submittedName>
</protein>
<dbReference type="PANTHER" id="PTHR10811">
    <property type="entry name" value="FRINGE-RELATED"/>
    <property type="match status" value="1"/>
</dbReference>